<gene>
    <name evidence="1" type="ORF">EV698_0617</name>
</gene>
<proteinExistence type="predicted"/>
<accession>A0A4Q8CZH3</accession>
<evidence type="ECO:0000313" key="2">
    <source>
        <dbReference type="Proteomes" id="UP000292298"/>
    </source>
</evidence>
<dbReference type="AlphaFoldDB" id="A0A4Q8CZH3"/>
<dbReference type="InterPro" id="IPR017467">
    <property type="entry name" value="CHP03016_PEP-CTERM"/>
</dbReference>
<evidence type="ECO:0000313" key="1">
    <source>
        <dbReference type="EMBL" id="RZU98372.1"/>
    </source>
</evidence>
<keyword evidence="2" id="KW-1185">Reference proteome</keyword>
<organism evidence="1 2">
    <name type="scientific">Spiribacter vilamensis</name>
    <dbReference type="NCBI Taxonomy" id="531306"/>
    <lineage>
        <taxon>Bacteria</taxon>
        <taxon>Pseudomonadati</taxon>
        <taxon>Pseudomonadota</taxon>
        <taxon>Gammaproteobacteria</taxon>
        <taxon>Chromatiales</taxon>
        <taxon>Ectothiorhodospiraceae</taxon>
        <taxon>Spiribacter</taxon>
    </lineage>
</organism>
<comment type="caution">
    <text evidence="1">The sequence shown here is derived from an EMBL/GenBank/DDBJ whole genome shotgun (WGS) entry which is preliminary data.</text>
</comment>
<sequence>MLWLWSARWSRIVTRTAAVVVLIVSIQPAVGQSLDGCGLPLPGGADRDSGLGERTIQNRQGQRFLLAPSLTARHTTTDNVALTPDGEKESSNVSEIVPAFTFCQNRPGLRTQIDYRAELLYYSDDTNRNDVRHQLNASNTAELADNTAFLDLDAQFDQRPLSVSEAFGGNRGLDTGNTEDVLDLRASPYINQDLGPAGSMQARYAFETTDHEERKDRDTDRHIGSVRLASPAAADPVSWLGSIRSERIERDESSASDETSYLDNAFVELGYRVRGRLTLTARSGLETENLPDGGYDRFGSEYWEAGGRWSNDRTRIEARFGKRFFDDTYFAAINHRAGRITGNLSYQEVQDVRADEDNPEPDVALSKRLNASASYEKGRSTVTVNVFDDRADFIRSGEERDRIGVDTRWRWQFQPRTTLTPSLDWQQLDDRNGIDNDIYGARISLTRLLSPEMQAGVTLRREERDSDDPSVEYRENAITLEITRVF</sequence>
<dbReference type="Proteomes" id="UP000292298">
    <property type="component" value="Unassembled WGS sequence"/>
</dbReference>
<dbReference type="NCBIfam" id="TIGR03016">
    <property type="entry name" value="pepcterm_hypo_1"/>
    <property type="match status" value="1"/>
</dbReference>
<name>A0A4Q8CZH3_9GAMM</name>
<protein>
    <submittedName>
        <fullName evidence="1">Uncharacterized protein (PEP-CTERM system associated)</fullName>
    </submittedName>
</protein>
<reference evidence="1 2" key="1">
    <citation type="submission" date="2019-02" db="EMBL/GenBank/DDBJ databases">
        <title>Genomic Encyclopedia of Type Strains, Phase IV (KMG-IV): sequencing the most valuable type-strain genomes for metagenomic binning, comparative biology and taxonomic classification.</title>
        <authorList>
            <person name="Goeker M."/>
        </authorList>
    </citation>
    <scope>NUCLEOTIDE SEQUENCE [LARGE SCALE GENOMIC DNA]</scope>
    <source>
        <strain evidence="1 2">DSM 21056</strain>
    </source>
</reference>
<dbReference type="EMBL" id="SHLI01000001">
    <property type="protein sequence ID" value="RZU98372.1"/>
    <property type="molecule type" value="Genomic_DNA"/>
</dbReference>